<evidence type="ECO:0000256" key="2">
    <source>
        <dbReference type="ARBA" id="ARBA00022628"/>
    </source>
</evidence>
<evidence type="ECO:0000256" key="3">
    <source>
        <dbReference type="ARBA" id="ARBA00022723"/>
    </source>
</evidence>
<keyword evidence="8" id="KW-1185">Reference proteome</keyword>
<protein>
    <submittedName>
        <fullName evidence="7">Cobalamin-binding protein</fullName>
    </submittedName>
</protein>
<feature type="domain" description="B12-binding" evidence="6">
    <location>
        <begin position="5"/>
        <end position="140"/>
    </location>
</feature>
<dbReference type="AlphaFoldDB" id="A0A417Y0Y8"/>
<keyword evidence="2" id="KW-0846">Cobalamin</keyword>
<evidence type="ECO:0000313" key="7">
    <source>
        <dbReference type="EMBL" id="RHW26234.1"/>
    </source>
</evidence>
<dbReference type="OrthoDB" id="9788468at2"/>
<dbReference type="Pfam" id="PF02310">
    <property type="entry name" value="B12-binding"/>
    <property type="match status" value="1"/>
</dbReference>
<dbReference type="EMBL" id="QXGH01000018">
    <property type="protein sequence ID" value="RHW26234.1"/>
    <property type="molecule type" value="Genomic_DNA"/>
</dbReference>
<dbReference type="GO" id="GO:0016853">
    <property type="term" value="F:isomerase activity"/>
    <property type="evidence" value="ECO:0007669"/>
    <property type="project" value="UniProtKB-KW"/>
</dbReference>
<reference evidence="7 8" key="1">
    <citation type="submission" date="2018-09" db="EMBL/GenBank/DDBJ databases">
        <title>Genome sequencing of Nocardioides immobilis CCTCC AB 2017083 for comparison to Nocardioides silvaticus.</title>
        <authorList>
            <person name="Li C."/>
            <person name="Wang G."/>
        </authorList>
    </citation>
    <scope>NUCLEOTIDE SEQUENCE [LARGE SCALE GENOMIC DNA]</scope>
    <source>
        <strain evidence="7 8">CCTCC AB 2017083</strain>
    </source>
</reference>
<keyword evidence="5" id="KW-0170">Cobalt</keyword>
<evidence type="ECO:0000259" key="6">
    <source>
        <dbReference type="PROSITE" id="PS51332"/>
    </source>
</evidence>
<organism evidence="7 8">
    <name type="scientific">Nocardioides immobilis</name>
    <dbReference type="NCBI Taxonomy" id="2049295"/>
    <lineage>
        <taxon>Bacteria</taxon>
        <taxon>Bacillati</taxon>
        <taxon>Actinomycetota</taxon>
        <taxon>Actinomycetes</taxon>
        <taxon>Propionibacteriales</taxon>
        <taxon>Nocardioidaceae</taxon>
        <taxon>Nocardioides</taxon>
    </lineage>
</organism>
<dbReference type="InterPro" id="IPR006159">
    <property type="entry name" value="Acid_CoA_mut_C"/>
</dbReference>
<sequence length="146" mass="15686">MSARPVRIALGMLGLDVHTKGIRTLSLRLRDEGFEVVYLGEHLTTTQLVQAVIAEDVDCVGVSFSSASYVKQCRTLLQEMERQGASDVPVVVGGLIHADDHKVLQEMGIAAIFGPGSATRQIADSLHELCRGSAESGSEPDRRVQG</sequence>
<dbReference type="InterPro" id="IPR036724">
    <property type="entry name" value="Cobalamin-bd_sf"/>
</dbReference>
<comment type="cofactor">
    <cofactor evidence="1">
        <name>adenosylcob(III)alamin</name>
        <dbReference type="ChEBI" id="CHEBI:18408"/>
    </cofactor>
</comment>
<dbReference type="SUPFAM" id="SSF52242">
    <property type="entry name" value="Cobalamin (vitamin B12)-binding domain"/>
    <property type="match status" value="1"/>
</dbReference>
<dbReference type="NCBIfam" id="TIGR00640">
    <property type="entry name" value="acid_CoA_mut_C"/>
    <property type="match status" value="1"/>
</dbReference>
<dbReference type="GO" id="GO:0046872">
    <property type="term" value="F:metal ion binding"/>
    <property type="evidence" value="ECO:0007669"/>
    <property type="project" value="UniProtKB-KW"/>
</dbReference>
<evidence type="ECO:0000313" key="8">
    <source>
        <dbReference type="Proteomes" id="UP000283644"/>
    </source>
</evidence>
<dbReference type="PANTHER" id="PTHR48101:SF1">
    <property type="entry name" value="METHYLMALONYL-COA MUTASE, LARGE SUBUNIT"/>
    <property type="match status" value="1"/>
</dbReference>
<keyword evidence="3" id="KW-0479">Metal-binding</keyword>
<proteinExistence type="predicted"/>
<accession>A0A417Y0Y8</accession>
<dbReference type="Proteomes" id="UP000283644">
    <property type="component" value="Unassembled WGS sequence"/>
</dbReference>
<gene>
    <name evidence="7" type="ORF">D0Z08_14755</name>
</gene>
<comment type="caution">
    <text evidence="7">The sequence shown here is derived from an EMBL/GenBank/DDBJ whole genome shotgun (WGS) entry which is preliminary data.</text>
</comment>
<evidence type="ECO:0000256" key="5">
    <source>
        <dbReference type="ARBA" id="ARBA00023285"/>
    </source>
</evidence>
<dbReference type="GO" id="GO:0031419">
    <property type="term" value="F:cobalamin binding"/>
    <property type="evidence" value="ECO:0007669"/>
    <property type="project" value="UniProtKB-KW"/>
</dbReference>
<dbReference type="InterPro" id="IPR006158">
    <property type="entry name" value="Cobalamin-bd"/>
</dbReference>
<evidence type="ECO:0000256" key="1">
    <source>
        <dbReference type="ARBA" id="ARBA00001922"/>
    </source>
</evidence>
<dbReference type="PANTHER" id="PTHR48101">
    <property type="entry name" value="METHYLMALONYL-COA MUTASE, MITOCHONDRIAL-RELATED"/>
    <property type="match status" value="1"/>
</dbReference>
<keyword evidence="4" id="KW-0413">Isomerase</keyword>
<dbReference type="PROSITE" id="PS51332">
    <property type="entry name" value="B12_BINDING"/>
    <property type="match status" value="1"/>
</dbReference>
<evidence type="ECO:0000256" key="4">
    <source>
        <dbReference type="ARBA" id="ARBA00023235"/>
    </source>
</evidence>
<dbReference type="Gene3D" id="3.40.50.280">
    <property type="entry name" value="Cobalamin-binding domain"/>
    <property type="match status" value="1"/>
</dbReference>
<dbReference type="RefSeq" id="WP_118926020.1">
    <property type="nucleotide sequence ID" value="NZ_QXGH01000018.1"/>
</dbReference>
<name>A0A417Y0Y8_9ACTN</name>